<name>A0A1J0GIB1_9CLOT</name>
<organism evidence="1 2">
    <name type="scientific">Clostridium estertheticum subsp. estertheticum</name>
    <dbReference type="NCBI Taxonomy" id="1552"/>
    <lineage>
        <taxon>Bacteria</taxon>
        <taxon>Bacillati</taxon>
        <taxon>Bacillota</taxon>
        <taxon>Clostridia</taxon>
        <taxon>Eubacteriales</taxon>
        <taxon>Clostridiaceae</taxon>
        <taxon>Clostridium</taxon>
    </lineage>
</organism>
<protein>
    <submittedName>
        <fullName evidence="1">Stage III sporulation protein AH</fullName>
    </submittedName>
</protein>
<dbReference type="InterPro" id="IPR024232">
    <property type="entry name" value="SpoIIIAH"/>
</dbReference>
<accession>A0A1J0GIB1</accession>
<dbReference type="AlphaFoldDB" id="A0A1J0GIB1"/>
<proteinExistence type="predicted"/>
<dbReference type="KEGG" id="ceu:A7L45_13495"/>
<keyword evidence="2" id="KW-1185">Reference proteome</keyword>
<dbReference type="EMBL" id="CP015756">
    <property type="protein sequence ID" value="APC41015.1"/>
    <property type="molecule type" value="Genomic_DNA"/>
</dbReference>
<dbReference type="Gene3D" id="1.10.287.4300">
    <property type="entry name" value="Stage III sporulation protein AH-like"/>
    <property type="match status" value="1"/>
</dbReference>
<dbReference type="RefSeq" id="WP_071613308.1">
    <property type="nucleotide sequence ID" value="NZ_CP015756.1"/>
</dbReference>
<gene>
    <name evidence="1" type="ORF">A7L45_13495</name>
</gene>
<dbReference type="OrthoDB" id="1707181at2"/>
<dbReference type="Pfam" id="PF12685">
    <property type="entry name" value="SpoIIIAH"/>
    <property type="match status" value="1"/>
</dbReference>
<dbReference type="InterPro" id="IPR038503">
    <property type="entry name" value="SpoIIIAH_sf"/>
</dbReference>
<dbReference type="Proteomes" id="UP000182569">
    <property type="component" value="Chromosome"/>
</dbReference>
<evidence type="ECO:0000313" key="1">
    <source>
        <dbReference type="EMBL" id="APC41015.1"/>
    </source>
</evidence>
<sequence length="170" mass="18909">MNKKQSGIIVTLVVLIVFAGYLATKVNGPLYVNDSDFSNEKSAISLKDTKTASTASTYFVEAKLSRNQDNDKTLQTIKTLIDDANTPTDQKKVASKQYLNISMAAQNQSDIELALKAQGFEESMCSIVNDKVQVVIKTDKKQLTDEQLRSIKDIVMSKTKLEKIEVKIKQ</sequence>
<evidence type="ECO:0000313" key="2">
    <source>
        <dbReference type="Proteomes" id="UP000182569"/>
    </source>
</evidence>
<reference evidence="2" key="1">
    <citation type="journal article" date="2016" name="Front. Microbiol.">
        <title>Complete Genome Sequence of Clostridium estertheticum DSM 8809, a Microbe Identified in Spoiled Vacuum Packed Beef.</title>
        <authorList>
            <person name="Yu Z."/>
            <person name="Gunn L."/>
            <person name="Brennan E."/>
            <person name="Reid R."/>
            <person name="Wall P.G."/>
            <person name="Gaora O.P."/>
            <person name="Hurley D."/>
            <person name="Bolton D."/>
            <person name="Fanning S."/>
        </authorList>
    </citation>
    <scope>NUCLEOTIDE SEQUENCE [LARGE SCALE GENOMIC DNA]</scope>
    <source>
        <strain evidence="2">DSM 8809</strain>
    </source>
</reference>
<dbReference type="STRING" id="1552.A7L45_13495"/>